<keyword evidence="1" id="KW-1133">Transmembrane helix</keyword>
<dbReference type="RefSeq" id="WP_068493362.1">
    <property type="nucleotide sequence ID" value="NZ_LWQT01000065.1"/>
</dbReference>
<keyword evidence="3" id="KW-1185">Reference proteome</keyword>
<dbReference type="Proteomes" id="UP000078428">
    <property type="component" value="Unassembled WGS sequence"/>
</dbReference>
<gene>
    <name evidence="2" type="ORF">A6A04_19600</name>
</gene>
<dbReference type="AlphaFoldDB" id="A0A178MMS7"/>
<dbReference type="STRING" id="1285242.A6A04_19600"/>
<evidence type="ECO:0000256" key="1">
    <source>
        <dbReference type="SAM" id="Phobius"/>
    </source>
</evidence>
<reference evidence="2 3" key="1">
    <citation type="submission" date="2016-04" db="EMBL/GenBank/DDBJ databases">
        <title>Draft genome sequence of freshwater magnetotactic bacteria Magnetospirillum marisnigri SP-1 and Magnetospirillum moscoviense BB-1.</title>
        <authorList>
            <person name="Koziaeva V."/>
            <person name="Dziuba M.V."/>
            <person name="Ivanov T.M."/>
            <person name="Kuznetsov B."/>
            <person name="Grouzdev D.S."/>
        </authorList>
    </citation>
    <scope>NUCLEOTIDE SEQUENCE [LARGE SCALE GENOMIC DNA]</scope>
    <source>
        <strain evidence="2 3">SP-1</strain>
    </source>
</reference>
<evidence type="ECO:0000313" key="3">
    <source>
        <dbReference type="Proteomes" id="UP000078428"/>
    </source>
</evidence>
<keyword evidence="1" id="KW-0472">Membrane</keyword>
<dbReference type="NCBIfam" id="NF040985">
    <property type="entry name" value="MamG"/>
    <property type="match status" value="1"/>
</dbReference>
<dbReference type="EMBL" id="LWQT01000065">
    <property type="protein sequence ID" value="OAN49367.1"/>
    <property type="molecule type" value="Genomic_DNA"/>
</dbReference>
<name>A0A178MMS7_9PROT</name>
<comment type="caution">
    <text evidence="2">The sequence shown here is derived from an EMBL/GenBank/DDBJ whole genome shotgun (WGS) entry which is preliminary data.</text>
</comment>
<feature type="transmembrane region" description="Helical" evidence="1">
    <location>
        <begin position="66"/>
        <end position="86"/>
    </location>
</feature>
<protein>
    <submittedName>
        <fullName evidence="2">Magnetic particle specific iron-binding protein</fullName>
    </submittedName>
</protein>
<accession>A0A178MMS7</accession>
<proteinExistence type="predicted"/>
<evidence type="ECO:0000313" key="2">
    <source>
        <dbReference type="EMBL" id="OAN49367.1"/>
    </source>
</evidence>
<organism evidence="2 3">
    <name type="scientific">Paramagnetospirillum marisnigri</name>
    <dbReference type="NCBI Taxonomy" id="1285242"/>
    <lineage>
        <taxon>Bacteria</taxon>
        <taxon>Pseudomonadati</taxon>
        <taxon>Pseudomonadota</taxon>
        <taxon>Alphaproteobacteria</taxon>
        <taxon>Rhodospirillales</taxon>
        <taxon>Magnetospirillaceae</taxon>
        <taxon>Paramagnetospirillum</taxon>
    </lineage>
</organism>
<keyword evidence="1" id="KW-0812">Transmembrane</keyword>
<sequence length="103" mass="9283">MAAQVGGQILANAAAPAKASAAAGIGTGGAALGVGSGIIASPVGTAAIGNAMLTGKGVCLGLGLGLGAWGPVLVGIAGLAGAAYLVGKLKNCKAEVDAAADAT</sequence>